<gene>
    <name evidence="2" type="ORF">TeGR_g334</name>
</gene>
<feature type="non-terminal residue" evidence="2">
    <location>
        <position position="138"/>
    </location>
</feature>
<keyword evidence="3" id="KW-1185">Reference proteome</keyword>
<organism evidence="2 3">
    <name type="scientific">Tetraparma gracilis</name>
    <dbReference type="NCBI Taxonomy" id="2962635"/>
    <lineage>
        <taxon>Eukaryota</taxon>
        <taxon>Sar</taxon>
        <taxon>Stramenopiles</taxon>
        <taxon>Ochrophyta</taxon>
        <taxon>Bolidophyceae</taxon>
        <taxon>Parmales</taxon>
        <taxon>Triparmaceae</taxon>
        <taxon>Tetraparma</taxon>
    </lineage>
</organism>
<evidence type="ECO:0000313" key="3">
    <source>
        <dbReference type="Proteomes" id="UP001165060"/>
    </source>
</evidence>
<feature type="region of interest" description="Disordered" evidence="1">
    <location>
        <begin position="1"/>
        <end position="52"/>
    </location>
</feature>
<protein>
    <submittedName>
        <fullName evidence="2">Uncharacterized protein</fullName>
    </submittedName>
</protein>
<feature type="compositionally biased region" description="Low complexity" evidence="1">
    <location>
        <begin position="27"/>
        <end position="38"/>
    </location>
</feature>
<dbReference type="Proteomes" id="UP001165060">
    <property type="component" value="Unassembled WGS sequence"/>
</dbReference>
<dbReference type="EMBL" id="BRYB01001461">
    <property type="protein sequence ID" value="GMI26171.1"/>
    <property type="molecule type" value="Genomic_DNA"/>
</dbReference>
<evidence type="ECO:0000256" key="1">
    <source>
        <dbReference type="SAM" id="MobiDB-lite"/>
    </source>
</evidence>
<reference evidence="2 3" key="1">
    <citation type="journal article" date="2023" name="Commun. Biol.">
        <title>Genome analysis of Parmales, the sister group of diatoms, reveals the evolutionary specialization of diatoms from phago-mixotrophs to photoautotrophs.</title>
        <authorList>
            <person name="Ban H."/>
            <person name="Sato S."/>
            <person name="Yoshikawa S."/>
            <person name="Yamada K."/>
            <person name="Nakamura Y."/>
            <person name="Ichinomiya M."/>
            <person name="Sato N."/>
            <person name="Blanc-Mathieu R."/>
            <person name="Endo H."/>
            <person name="Kuwata A."/>
            <person name="Ogata H."/>
        </authorList>
    </citation>
    <scope>NUCLEOTIDE SEQUENCE [LARGE SCALE GENOMIC DNA]</scope>
</reference>
<evidence type="ECO:0000313" key="2">
    <source>
        <dbReference type="EMBL" id="GMI26171.1"/>
    </source>
</evidence>
<name>A0ABQ6MH82_9STRA</name>
<accession>A0ABQ6MH82</accession>
<comment type="caution">
    <text evidence="2">The sequence shown here is derived from an EMBL/GenBank/DDBJ whole genome shotgun (WGS) entry which is preliminary data.</text>
</comment>
<sequence length="138" mass="14849">MAKLTKNGHPLGRPKGARDKKKRKLTQQQQARAMLAAAERGPESQSQSRFQAQPIAPSSALPLHHQCAAGPAPVLFEALAPPVPGSSCLALGSSLVSWSGMQANPALSVSRQLMEMPRSESRDVVWQMLAAQDAFFKH</sequence>
<proteinExistence type="predicted"/>